<accession>A0AAW1B731</accession>
<dbReference type="GO" id="GO:0017080">
    <property type="term" value="F:sodium channel regulator activity"/>
    <property type="evidence" value="ECO:0007669"/>
    <property type="project" value="TreeGrafter"/>
</dbReference>
<evidence type="ECO:0000256" key="3">
    <source>
        <dbReference type="ARBA" id="ARBA00022927"/>
    </source>
</evidence>
<dbReference type="InterPro" id="IPR007681">
    <property type="entry name" value="Mog1"/>
</dbReference>
<dbReference type="PANTHER" id="PTHR15837:SF0">
    <property type="entry name" value="RAN GUANINE NUCLEOTIDE RELEASE FACTOR"/>
    <property type="match status" value="1"/>
</dbReference>
<comment type="similarity">
    <text evidence="1">Belongs to the MOG1 family.</text>
</comment>
<reference evidence="4 5" key="1">
    <citation type="journal article" date="2024" name="Proc. Natl. Acad. Sci. U.S.A.">
        <title>The genetic regulatory architecture and epigenomic basis for age-related changes in rattlesnake venom.</title>
        <authorList>
            <person name="Hogan M.P."/>
            <person name="Holding M.L."/>
            <person name="Nystrom G.S."/>
            <person name="Colston T.J."/>
            <person name="Bartlett D.A."/>
            <person name="Mason A.J."/>
            <person name="Ellsworth S.A."/>
            <person name="Rautsaw R.M."/>
            <person name="Lawrence K.C."/>
            <person name="Strickland J.L."/>
            <person name="He B."/>
            <person name="Fraser P."/>
            <person name="Margres M.J."/>
            <person name="Gilbert D.M."/>
            <person name="Gibbs H.L."/>
            <person name="Parkinson C.L."/>
            <person name="Rokyta D.R."/>
        </authorList>
    </citation>
    <scope>NUCLEOTIDE SEQUENCE [LARGE SCALE GENOMIC DNA]</scope>
    <source>
        <strain evidence="4">DRR0105</strain>
    </source>
</reference>
<protein>
    <submittedName>
        <fullName evidence="4">Ran guanine nucleotide release factor</fullName>
    </submittedName>
</protein>
<dbReference type="GO" id="GO:0044325">
    <property type="term" value="F:transmembrane transporter binding"/>
    <property type="evidence" value="ECO:0007669"/>
    <property type="project" value="TreeGrafter"/>
</dbReference>
<dbReference type="EMBL" id="JAOTOJ010000008">
    <property type="protein sequence ID" value="KAK9397949.1"/>
    <property type="molecule type" value="Genomic_DNA"/>
</dbReference>
<keyword evidence="5" id="KW-1185">Reference proteome</keyword>
<keyword evidence="3" id="KW-0653">Protein transport</keyword>
<dbReference type="GO" id="GO:0031267">
    <property type="term" value="F:small GTPase binding"/>
    <property type="evidence" value="ECO:0007669"/>
    <property type="project" value="TreeGrafter"/>
</dbReference>
<organism evidence="4 5">
    <name type="scientific">Crotalus adamanteus</name>
    <name type="common">Eastern diamondback rattlesnake</name>
    <dbReference type="NCBI Taxonomy" id="8729"/>
    <lineage>
        <taxon>Eukaryota</taxon>
        <taxon>Metazoa</taxon>
        <taxon>Chordata</taxon>
        <taxon>Craniata</taxon>
        <taxon>Vertebrata</taxon>
        <taxon>Euteleostomi</taxon>
        <taxon>Lepidosauria</taxon>
        <taxon>Squamata</taxon>
        <taxon>Bifurcata</taxon>
        <taxon>Unidentata</taxon>
        <taxon>Episquamata</taxon>
        <taxon>Toxicofera</taxon>
        <taxon>Serpentes</taxon>
        <taxon>Colubroidea</taxon>
        <taxon>Viperidae</taxon>
        <taxon>Crotalinae</taxon>
        <taxon>Crotalus</taxon>
    </lineage>
</organism>
<evidence type="ECO:0000313" key="5">
    <source>
        <dbReference type="Proteomes" id="UP001474421"/>
    </source>
</evidence>
<dbReference type="InterPro" id="IPR016123">
    <property type="entry name" value="Mog1/PsbP_a/b/a-sand"/>
</dbReference>
<evidence type="ECO:0000256" key="1">
    <source>
        <dbReference type="ARBA" id="ARBA00010307"/>
    </source>
</evidence>
<evidence type="ECO:0000256" key="2">
    <source>
        <dbReference type="ARBA" id="ARBA00022448"/>
    </source>
</evidence>
<evidence type="ECO:0000313" key="4">
    <source>
        <dbReference type="EMBL" id="KAK9397949.1"/>
    </source>
</evidence>
<dbReference type="PANTHER" id="PTHR15837">
    <property type="entry name" value="RAN GUANINE NUCLEOTIDE RELEASE FACTOR"/>
    <property type="match status" value="1"/>
</dbReference>
<dbReference type="GO" id="GO:0003254">
    <property type="term" value="P:regulation of membrane depolarization"/>
    <property type="evidence" value="ECO:0007669"/>
    <property type="project" value="TreeGrafter"/>
</dbReference>
<sequence>MRHNGIRCAEERPKHILRLLIGPLGSLNVPAQRKERPEGFSTAAKAMADEEPQERYLFGGAFSACLPPGGLDISEMRQVPDNQEVFVHPSTDQSIIVELLEYQAGVADENAARFHFEDIAGNSANSEILSQTQFAPALLAFEGCSSSWQLAGHQQVAKFNEEAKNDVAVHLVLLRLPQYGTDLLVTFNDPTWINPLSTSAAQSTEVPLSLSRPPWTVEHFHAFVCSLRLLDPGLFG</sequence>
<dbReference type="Pfam" id="PF04603">
    <property type="entry name" value="Mog1"/>
    <property type="match status" value="1"/>
</dbReference>
<dbReference type="Proteomes" id="UP001474421">
    <property type="component" value="Unassembled WGS sequence"/>
</dbReference>
<dbReference type="SUPFAM" id="SSF55724">
    <property type="entry name" value="Mog1p/PsbP-like"/>
    <property type="match status" value="1"/>
</dbReference>
<dbReference type="AlphaFoldDB" id="A0AAW1B731"/>
<name>A0AAW1B731_CROAD</name>
<dbReference type="GO" id="GO:0006606">
    <property type="term" value="P:protein import into nucleus"/>
    <property type="evidence" value="ECO:0007669"/>
    <property type="project" value="TreeGrafter"/>
</dbReference>
<keyword evidence="2" id="KW-0813">Transport</keyword>
<dbReference type="GO" id="GO:0005634">
    <property type="term" value="C:nucleus"/>
    <property type="evidence" value="ECO:0007669"/>
    <property type="project" value="TreeGrafter"/>
</dbReference>
<dbReference type="GO" id="GO:0005085">
    <property type="term" value="F:guanyl-nucleotide exchange factor activity"/>
    <property type="evidence" value="ECO:0007669"/>
    <property type="project" value="TreeGrafter"/>
</dbReference>
<comment type="caution">
    <text evidence="4">The sequence shown here is derived from an EMBL/GenBank/DDBJ whole genome shotgun (WGS) entry which is preliminary data.</text>
</comment>
<gene>
    <name evidence="4" type="ORF">NXF25_021310</name>
</gene>
<proteinExistence type="inferred from homology"/>
<dbReference type="Gene3D" id="3.40.1000.10">
    <property type="entry name" value="Mog1/PsbP, alpha/beta/alpha sandwich"/>
    <property type="match status" value="1"/>
</dbReference>
<dbReference type="GO" id="GO:0060047">
    <property type="term" value="P:heart contraction"/>
    <property type="evidence" value="ECO:0007669"/>
    <property type="project" value="TreeGrafter"/>
</dbReference>